<sequence length="301" mass="33480">MNIKWGRLASMVIILVTVYLTGCSAQQTRNSSSVVDYLYPKGLNEAIQPSVPILTLPLKVGIAFVPEKISVRTGQNFWSGMSFGGHRNRSEHFLARGGLSEARKADILENVADHFRSLEFVREIEVIPSAYLSKEGGFTNLDQISTMYGVDVMALVSYDQIQFTDNGLLSLSYWTLVGAYVVSGEKNDTSTMLDTSVFDIKSRKMLFRAPGTSTIKGNSTPVNLTEELRLDSAKGYHEASDEMVVNLGHQLSRFQEKVKDNPKLAEVRYHPGYKGGAFGVVEVLIFMLLSGVLFFRRGWVM</sequence>
<keyword evidence="1" id="KW-1133">Transmembrane helix</keyword>
<gene>
    <name evidence="2" type="primary">rhlP</name>
    <name evidence="2" type="ORF">GCM10022277_33400</name>
</gene>
<evidence type="ECO:0000313" key="2">
    <source>
        <dbReference type="EMBL" id="GAA3934130.1"/>
    </source>
</evidence>
<dbReference type="Proteomes" id="UP001501565">
    <property type="component" value="Unassembled WGS sequence"/>
</dbReference>
<reference evidence="3" key="1">
    <citation type="journal article" date="2019" name="Int. J. Syst. Evol. Microbiol.">
        <title>The Global Catalogue of Microorganisms (GCM) 10K type strain sequencing project: providing services to taxonomists for standard genome sequencing and annotation.</title>
        <authorList>
            <consortium name="The Broad Institute Genomics Platform"/>
            <consortium name="The Broad Institute Genome Sequencing Center for Infectious Disease"/>
            <person name="Wu L."/>
            <person name="Ma J."/>
        </authorList>
    </citation>
    <scope>NUCLEOTIDE SEQUENCE [LARGE SCALE GENOMIC DNA]</scope>
    <source>
        <strain evidence="3">JCM 17551</strain>
    </source>
</reference>
<evidence type="ECO:0000256" key="1">
    <source>
        <dbReference type="SAM" id="Phobius"/>
    </source>
</evidence>
<keyword evidence="1" id="KW-0812">Transmembrane</keyword>
<protein>
    <submittedName>
        <fullName evidence="2">Rhombotarget lipoprotein</fullName>
    </submittedName>
</protein>
<keyword evidence="2" id="KW-0449">Lipoprotein</keyword>
<keyword evidence="3" id="KW-1185">Reference proteome</keyword>
<dbReference type="InterPro" id="IPR026443">
    <property type="entry name" value="Rhombo_lipo"/>
</dbReference>
<proteinExistence type="predicted"/>
<comment type="caution">
    <text evidence="2">The sequence shown here is derived from an EMBL/GenBank/DDBJ whole genome shotgun (WGS) entry which is preliminary data.</text>
</comment>
<dbReference type="RefSeq" id="WP_344799729.1">
    <property type="nucleotide sequence ID" value="NZ_BAABBN010000012.1"/>
</dbReference>
<organism evidence="2 3">
    <name type="scientific">Litoribacillus peritrichatus</name>
    <dbReference type="NCBI Taxonomy" id="718191"/>
    <lineage>
        <taxon>Bacteria</taxon>
        <taxon>Pseudomonadati</taxon>
        <taxon>Pseudomonadota</taxon>
        <taxon>Gammaproteobacteria</taxon>
        <taxon>Oceanospirillales</taxon>
        <taxon>Oceanospirillaceae</taxon>
        <taxon>Litoribacillus</taxon>
    </lineage>
</organism>
<accession>A0ABP7N0N9</accession>
<evidence type="ECO:0000313" key="3">
    <source>
        <dbReference type="Proteomes" id="UP001501565"/>
    </source>
</evidence>
<dbReference type="NCBIfam" id="TIGR04179">
    <property type="entry name" value="rhombo_lipo"/>
    <property type="match status" value="1"/>
</dbReference>
<keyword evidence="1" id="KW-0472">Membrane</keyword>
<dbReference type="EMBL" id="BAABBN010000012">
    <property type="protein sequence ID" value="GAA3934130.1"/>
    <property type="molecule type" value="Genomic_DNA"/>
</dbReference>
<name>A0ABP7N0N9_9GAMM</name>
<feature type="transmembrane region" description="Helical" evidence="1">
    <location>
        <begin position="276"/>
        <end position="295"/>
    </location>
</feature>